<dbReference type="AlphaFoldDB" id="A0A3S9HN65"/>
<dbReference type="KEGG" id="upv:EJN92_17135"/>
<gene>
    <name evidence="5" type="ORF">EJN92_17135</name>
</gene>
<dbReference type="Gene3D" id="3.40.1360.10">
    <property type="match status" value="1"/>
</dbReference>
<accession>A0A3S9HN65</accession>
<evidence type="ECO:0000313" key="6">
    <source>
        <dbReference type="Proteomes" id="UP000275663"/>
    </source>
</evidence>
<proteinExistence type="predicted"/>
<keyword evidence="6" id="KW-1185">Reference proteome</keyword>
<dbReference type="CDD" id="cd01029">
    <property type="entry name" value="TOPRIM_primases"/>
    <property type="match status" value="1"/>
</dbReference>
<dbReference type="InterPro" id="IPR014819">
    <property type="entry name" value="PriCT_2"/>
</dbReference>
<evidence type="ECO:0000259" key="4">
    <source>
        <dbReference type="Pfam" id="PF13362"/>
    </source>
</evidence>
<organism evidence="5 6">
    <name type="scientific">Undibacterium parvum</name>
    <dbReference type="NCBI Taxonomy" id="401471"/>
    <lineage>
        <taxon>Bacteria</taxon>
        <taxon>Pseudomonadati</taxon>
        <taxon>Pseudomonadota</taxon>
        <taxon>Betaproteobacteria</taxon>
        <taxon>Burkholderiales</taxon>
        <taxon>Oxalobacteraceae</taxon>
        <taxon>Undibacterium</taxon>
    </lineage>
</organism>
<dbReference type="Pfam" id="PF08707">
    <property type="entry name" value="PriCT_2"/>
    <property type="match status" value="1"/>
</dbReference>
<evidence type="ECO:0000256" key="1">
    <source>
        <dbReference type="SAM" id="MobiDB-lite"/>
    </source>
</evidence>
<feature type="region of interest" description="Disordered" evidence="1">
    <location>
        <begin position="334"/>
        <end position="398"/>
    </location>
</feature>
<evidence type="ECO:0000259" key="2">
    <source>
        <dbReference type="Pfam" id="PF06048"/>
    </source>
</evidence>
<dbReference type="GO" id="GO:0016817">
    <property type="term" value="F:hydrolase activity, acting on acid anhydrides"/>
    <property type="evidence" value="ECO:0007669"/>
    <property type="project" value="InterPro"/>
</dbReference>
<dbReference type="RefSeq" id="WP_126128929.1">
    <property type="nucleotide sequence ID" value="NZ_CP034464.1"/>
</dbReference>
<dbReference type="EMBL" id="CP034464">
    <property type="protein sequence ID" value="AZP13560.1"/>
    <property type="molecule type" value="Genomic_DNA"/>
</dbReference>
<dbReference type="Pfam" id="PF06048">
    <property type="entry name" value="DUF927"/>
    <property type="match status" value="1"/>
</dbReference>
<feature type="compositionally biased region" description="Polar residues" evidence="1">
    <location>
        <begin position="381"/>
        <end position="398"/>
    </location>
</feature>
<dbReference type="Pfam" id="PF13362">
    <property type="entry name" value="Toprim_3"/>
    <property type="match status" value="1"/>
</dbReference>
<reference evidence="5 6" key="1">
    <citation type="journal article" date="2011" name="Int. J. Syst. Evol. Microbiol.">
        <title>Description of Undibacterium oligocarboniphilum sp. nov., isolated from purified water, and Undibacterium pigrum strain CCUG 49012 as the type strain of Undibacterium parvum sp. nov., and emended descriptions of the genus Undibacterium and the species Undibacterium pigrum.</title>
        <authorList>
            <person name="Eder W."/>
            <person name="Wanner G."/>
            <person name="Ludwig W."/>
            <person name="Busse H.J."/>
            <person name="Ziemke-Kageler F."/>
            <person name="Lang E."/>
        </authorList>
    </citation>
    <scope>NUCLEOTIDE SEQUENCE [LARGE SCALE GENOMIC DNA]</scope>
    <source>
        <strain evidence="5 6">DSM 23061</strain>
    </source>
</reference>
<feature type="domain" description="Primase C-terminal 2" evidence="3">
    <location>
        <begin position="15"/>
        <end position="85"/>
    </location>
</feature>
<sequence length="983" mass="106354">MTQFHNDRPSIEAIQAALTFIPPNDRALWLKVGMALKAELGDTGFDQFDSWSQNAENYDMAASKSVWKGFKAGGKIGIGTLFFEAKQRGFNPKDHAPAAALSAEETARIKQEREQRLAADQAEIEQNQAAAASIAATTWGTAKDSGESAYLEKKRVAAHGLRFAAHKAGAVLLVPVWDEHGKLWNIQRIFASGDKRFYTGGRVSGCFHCIGEITASEWLLIAEGYATGATLFEATGHAVVIAFSETNVKHVAAIMRARYPEKRILICADDDSQTEQKTGKNPGIVAATEAAKAIQALWCKPLNLPKEGNDFNDLAHAMGNEEVTRQIAVTMQTVPSQTSAKASPVNQNSAQAINEEPLKANKVNAEKTPEKPTEKPPAKPRQTSNRKSAGDGQSSKPFFTSNDGGVFFHAFHEGEPLPAMKICSPLHVVAKTRDAANGEWGYLLEFTDPDGHQKRWSMPAKMLAGDGTQYRSDLLSMGLMIEAGLKAKNYLTTYIQTADVPDRVRCVDRTGWHDDVYVLPDRTIGTGEEQVLFQTMGGANSAFKQRGTLEEWQTHVAAHCRGNSRMQFFISTAFASTLLHHAGVPSGGFHIWGDSSTGKSTAVIVAGSVFGGADYKKSWRATDNALEPTAQQYSDALLILDELAQADPKTVGNVVYMLGNEAGKGRATQNATAKRIATWRLLFISDGEISLSGHMAEVGKATKGGHDVRMAHISADAGKGLGVYETVHDFEGGAALSDHLTKAAHQYYGTAGLAFIEWAVSQSSALRSLMAKELNNKLQEICPKDAHGQVSRVATRFALVGLAGEMATIAGITGWAEGEATEAAATCFNDWLASRGGAGNIEHDRMLSLLPDFIRVNGDARFGWKHRELDDHAPKIINQAGFRRMVSKSGTAIDSNTAHGKEYGDKVHPDEASGATIEYFIDPKVFSTEICRGYDARAVTAKLVAAGVFEVGKDGKSSVQARYAGANNRYYKVSSEKLSELHI</sequence>
<feature type="domain" description="Toprim" evidence="4">
    <location>
        <begin position="219"/>
        <end position="320"/>
    </location>
</feature>
<feature type="compositionally biased region" description="Basic and acidic residues" evidence="1">
    <location>
        <begin position="356"/>
        <end position="377"/>
    </location>
</feature>
<name>A0A3S9HN65_9BURK</name>
<evidence type="ECO:0000259" key="3">
    <source>
        <dbReference type="Pfam" id="PF08707"/>
    </source>
</evidence>
<feature type="domain" description="DUF927" evidence="2">
    <location>
        <begin position="401"/>
        <end position="675"/>
    </location>
</feature>
<dbReference type="Proteomes" id="UP000275663">
    <property type="component" value="Chromosome"/>
</dbReference>
<feature type="compositionally biased region" description="Polar residues" evidence="1">
    <location>
        <begin position="334"/>
        <end position="352"/>
    </location>
</feature>
<dbReference type="InterPro" id="IPR006171">
    <property type="entry name" value="TOPRIM_dom"/>
</dbReference>
<dbReference type="OrthoDB" id="784829at2"/>
<evidence type="ECO:0000313" key="5">
    <source>
        <dbReference type="EMBL" id="AZP13560.1"/>
    </source>
</evidence>
<dbReference type="InterPro" id="IPR034154">
    <property type="entry name" value="TOPRIM_DnaG/twinkle"/>
</dbReference>
<dbReference type="InterPro" id="IPR009270">
    <property type="entry name" value="DUF927"/>
</dbReference>
<protein>
    <submittedName>
        <fullName evidence="5">DUF927 domain-containing protein</fullName>
    </submittedName>
</protein>